<evidence type="ECO:0000313" key="3">
    <source>
        <dbReference type="Proteomes" id="UP001138460"/>
    </source>
</evidence>
<dbReference type="EMBL" id="NWTM01000002">
    <property type="protein sequence ID" value="RYC41509.1"/>
    <property type="molecule type" value="Genomic_DNA"/>
</dbReference>
<keyword evidence="3" id="KW-1185">Reference proteome</keyword>
<keyword evidence="1" id="KW-0732">Signal</keyword>
<dbReference type="RefSeq" id="WP_129706968.1">
    <property type="nucleotide sequence ID" value="NZ_CP139172.1"/>
</dbReference>
<feature type="signal peptide" evidence="1">
    <location>
        <begin position="1"/>
        <end position="32"/>
    </location>
</feature>
<gene>
    <name evidence="2" type="ORF">CLR69_15385</name>
</gene>
<dbReference type="Proteomes" id="UP001138460">
    <property type="component" value="Unassembled WGS sequence"/>
</dbReference>
<reference evidence="2 3" key="1">
    <citation type="journal article" date="2018" name="Syst. Appl. Microbiol.">
        <title>Pectobacterium zantedeschiae sp. nov. a new species of a soft rot pathogen isolated from Calla lily (Zantedeschia spp.).</title>
        <authorList>
            <person name="Waleron M."/>
            <person name="Misztak A."/>
            <person name="Waleron M."/>
            <person name="Franczuk M."/>
            <person name="Jonca J."/>
            <person name="Wielgomas B."/>
            <person name="Mikicinski A."/>
            <person name="Popovic T."/>
            <person name="Waleron K."/>
        </authorList>
    </citation>
    <scope>NUCLEOTIDE SEQUENCE [LARGE SCALE GENOMIC DNA]</scope>
    <source>
        <strain evidence="2 3">9M</strain>
    </source>
</reference>
<evidence type="ECO:0000256" key="1">
    <source>
        <dbReference type="SAM" id="SignalP"/>
    </source>
</evidence>
<name>A0A9X8JGD9_9GAMM</name>
<dbReference type="OrthoDB" id="8593804at2"/>
<sequence length="158" mass="16948">MKIHGVFEVNTKKIFLSSIVATALLASVAANAGPKFNVTFKNLGSASAPAAIFSPTTAAEVFSQANASPTPLASVFGGQSNAYTISSPYNDVSSMHVRYKIGTKVCQFDMTYTVKYVLGNKIPQWTKSTTPSNGARCDLRVTYANVTTYDSDVEITMR</sequence>
<proteinExistence type="predicted"/>
<dbReference type="AlphaFoldDB" id="A0A9X8JGD9"/>
<protein>
    <submittedName>
        <fullName evidence="2">Uncharacterized protein</fullName>
    </submittedName>
</protein>
<feature type="chain" id="PRO_5040770350" evidence="1">
    <location>
        <begin position="33"/>
        <end position="158"/>
    </location>
</feature>
<organism evidence="2 3">
    <name type="scientific">Pectobacterium zantedeschiae</name>
    <dbReference type="NCBI Taxonomy" id="2034769"/>
    <lineage>
        <taxon>Bacteria</taxon>
        <taxon>Pseudomonadati</taxon>
        <taxon>Pseudomonadota</taxon>
        <taxon>Gammaproteobacteria</taxon>
        <taxon>Enterobacterales</taxon>
        <taxon>Pectobacteriaceae</taxon>
        <taxon>Pectobacterium</taxon>
    </lineage>
</organism>
<accession>A0A9X8JGD9</accession>
<comment type="caution">
    <text evidence="2">The sequence shown here is derived from an EMBL/GenBank/DDBJ whole genome shotgun (WGS) entry which is preliminary data.</text>
</comment>
<evidence type="ECO:0000313" key="2">
    <source>
        <dbReference type="EMBL" id="RYC41509.1"/>
    </source>
</evidence>